<evidence type="ECO:0000256" key="2">
    <source>
        <dbReference type="ARBA" id="ARBA00005267"/>
    </source>
</evidence>
<evidence type="ECO:0000256" key="1">
    <source>
        <dbReference type="ARBA" id="ARBA00001917"/>
    </source>
</evidence>
<proteinExistence type="inferred from homology"/>
<evidence type="ECO:0000313" key="9">
    <source>
        <dbReference type="EMBL" id="CAA6807907.1"/>
    </source>
</evidence>
<dbReference type="GO" id="GO:0009055">
    <property type="term" value="F:electron transfer activity"/>
    <property type="evidence" value="ECO:0007669"/>
    <property type="project" value="UniProtKB-UniRule"/>
</dbReference>
<dbReference type="PIRSF" id="PIRSF038996">
    <property type="entry name" value="FldA"/>
    <property type="match status" value="1"/>
</dbReference>
<keyword evidence="6 7" id="KW-0249">Electron transport</keyword>
<reference evidence="9" key="1">
    <citation type="submission" date="2020-01" db="EMBL/GenBank/DDBJ databases">
        <authorList>
            <person name="Meier V. D."/>
            <person name="Meier V D."/>
        </authorList>
    </citation>
    <scope>NUCLEOTIDE SEQUENCE</scope>
    <source>
        <strain evidence="9">HLG_WM_MAG_10</strain>
    </source>
</reference>
<keyword evidence="5 7" id="KW-0288">FMN</keyword>
<dbReference type="InterPro" id="IPR008254">
    <property type="entry name" value="Flavodoxin/NO_synth"/>
</dbReference>
<dbReference type="SUPFAM" id="SSF52218">
    <property type="entry name" value="Flavoproteins"/>
    <property type="match status" value="1"/>
</dbReference>
<gene>
    <name evidence="9" type="ORF">HELGO_WM13365</name>
</gene>
<sequence>MKKIGLFWGSDTGMTEEIVSILVDLIGADKVDSINVFNASVEQFDAYDTLLLGLSTWYDGELQSDWDEFFESFQQIDFTDKTVALFGLGDQEGYAEYFIDGVGIIGTIVQQNGGKIVGKWKTEGYEYEASKAVLEEGWFLGLAIDEDNQPQQTDERLEQWVAQLKEEGFH</sequence>
<dbReference type="Pfam" id="PF00258">
    <property type="entry name" value="Flavodoxin_1"/>
    <property type="match status" value="1"/>
</dbReference>
<dbReference type="InterPro" id="IPR050619">
    <property type="entry name" value="Flavodoxin"/>
</dbReference>
<dbReference type="PANTHER" id="PTHR42809:SF1">
    <property type="entry name" value="FLAVODOXIN 1"/>
    <property type="match status" value="1"/>
</dbReference>
<comment type="function">
    <text evidence="7">Low-potential electron donor to a number of redox enzymes.</text>
</comment>
<dbReference type="AlphaFoldDB" id="A0A6S6SHJ8"/>
<dbReference type="EMBL" id="CACVAQ010000138">
    <property type="protein sequence ID" value="CAA6807907.1"/>
    <property type="molecule type" value="Genomic_DNA"/>
</dbReference>
<evidence type="ECO:0000256" key="7">
    <source>
        <dbReference type="PIRNR" id="PIRNR038996"/>
    </source>
</evidence>
<comment type="cofactor">
    <cofactor evidence="1 7">
        <name>FMN</name>
        <dbReference type="ChEBI" id="CHEBI:58210"/>
    </cofactor>
</comment>
<dbReference type="NCBIfam" id="TIGR01752">
    <property type="entry name" value="flav_long"/>
    <property type="match status" value="1"/>
</dbReference>
<name>A0A6S6SHJ8_9BACT</name>
<dbReference type="Gene3D" id="3.40.50.360">
    <property type="match status" value="1"/>
</dbReference>
<comment type="similarity">
    <text evidence="2 7">Belongs to the flavodoxin family.</text>
</comment>
<evidence type="ECO:0000256" key="3">
    <source>
        <dbReference type="ARBA" id="ARBA00022448"/>
    </source>
</evidence>
<evidence type="ECO:0000256" key="5">
    <source>
        <dbReference type="ARBA" id="ARBA00022643"/>
    </source>
</evidence>
<organism evidence="9">
    <name type="scientific">uncultured Aureispira sp</name>
    <dbReference type="NCBI Taxonomy" id="1331704"/>
    <lineage>
        <taxon>Bacteria</taxon>
        <taxon>Pseudomonadati</taxon>
        <taxon>Bacteroidota</taxon>
        <taxon>Saprospiria</taxon>
        <taxon>Saprospirales</taxon>
        <taxon>Saprospiraceae</taxon>
        <taxon>Aureispira</taxon>
        <taxon>environmental samples</taxon>
    </lineage>
</organism>
<dbReference type="PROSITE" id="PS50902">
    <property type="entry name" value="FLAVODOXIN_LIKE"/>
    <property type="match status" value="1"/>
</dbReference>
<dbReference type="GO" id="GO:0010181">
    <property type="term" value="F:FMN binding"/>
    <property type="evidence" value="ECO:0007669"/>
    <property type="project" value="UniProtKB-UniRule"/>
</dbReference>
<feature type="domain" description="Flavodoxin-like" evidence="8">
    <location>
        <begin position="4"/>
        <end position="165"/>
    </location>
</feature>
<evidence type="ECO:0000259" key="8">
    <source>
        <dbReference type="PROSITE" id="PS50902"/>
    </source>
</evidence>
<evidence type="ECO:0000256" key="4">
    <source>
        <dbReference type="ARBA" id="ARBA00022630"/>
    </source>
</evidence>
<accession>A0A6S6SHJ8</accession>
<keyword evidence="3 7" id="KW-0813">Transport</keyword>
<evidence type="ECO:0000256" key="6">
    <source>
        <dbReference type="ARBA" id="ARBA00022982"/>
    </source>
</evidence>
<dbReference type="PANTHER" id="PTHR42809">
    <property type="entry name" value="FLAVODOXIN 2"/>
    <property type="match status" value="1"/>
</dbReference>
<protein>
    <recommendedName>
        <fullName evidence="7">Flavodoxin</fullName>
    </recommendedName>
</protein>
<dbReference type="NCBIfam" id="NF006739">
    <property type="entry name" value="PRK09267.1-5"/>
    <property type="match status" value="1"/>
</dbReference>
<keyword evidence="4 7" id="KW-0285">Flavoprotein</keyword>
<dbReference type="InterPro" id="IPR010086">
    <property type="entry name" value="Flavodoxin_lc"/>
</dbReference>
<dbReference type="InterPro" id="IPR029039">
    <property type="entry name" value="Flavoprotein-like_sf"/>
</dbReference>